<name>A0A1G6S1F8_9BACT</name>
<dbReference type="GO" id="GO:0009066">
    <property type="term" value="P:aspartate family amino acid metabolic process"/>
    <property type="evidence" value="ECO:0007669"/>
    <property type="project" value="UniProtKB-ARBA"/>
</dbReference>
<keyword evidence="3" id="KW-0378">Hydrolase</keyword>
<dbReference type="OrthoDB" id="9788068at2"/>
<dbReference type="InterPro" id="IPR040919">
    <property type="entry name" value="Asparaginase_C"/>
</dbReference>
<dbReference type="SUPFAM" id="SSF53774">
    <property type="entry name" value="Glutaminase/Asparaginase"/>
    <property type="match status" value="1"/>
</dbReference>
<evidence type="ECO:0000256" key="4">
    <source>
        <dbReference type="PIRSR" id="PIRSR001220-1"/>
    </source>
</evidence>
<dbReference type="Pfam" id="PF17763">
    <property type="entry name" value="Asparaginase_C"/>
    <property type="match status" value="1"/>
</dbReference>
<dbReference type="FunFam" id="3.40.50.40:FF:000001">
    <property type="entry name" value="L-asparaginase 1"/>
    <property type="match status" value="1"/>
</dbReference>
<feature type="binding site" evidence="5">
    <location>
        <position position="62"/>
    </location>
    <ligand>
        <name>substrate</name>
    </ligand>
</feature>
<dbReference type="InterPro" id="IPR036152">
    <property type="entry name" value="Asp/glu_Ase-like_sf"/>
</dbReference>
<gene>
    <name evidence="10" type="ORF">SAMN05216323_10851</name>
</gene>
<evidence type="ECO:0000259" key="9">
    <source>
        <dbReference type="Pfam" id="PF17763"/>
    </source>
</evidence>
<dbReference type="Pfam" id="PF00710">
    <property type="entry name" value="Asparaginase"/>
    <property type="match status" value="1"/>
</dbReference>
<dbReference type="RefSeq" id="WP_092440661.1">
    <property type="nucleotide sequence ID" value="NZ_FMYP01000085.1"/>
</dbReference>
<dbReference type="InterPro" id="IPR037152">
    <property type="entry name" value="L-asparaginase_N_sf"/>
</dbReference>
<dbReference type="Gene3D" id="3.40.50.1170">
    <property type="entry name" value="L-asparaginase, N-terminal domain"/>
    <property type="match status" value="1"/>
</dbReference>
<evidence type="ECO:0000256" key="3">
    <source>
        <dbReference type="ARBA" id="ARBA00022801"/>
    </source>
</evidence>
<dbReference type="InterPro" id="IPR006034">
    <property type="entry name" value="Asparaginase/glutaminase-like"/>
</dbReference>
<feature type="active site" evidence="7">
    <location>
        <position position="93"/>
    </location>
</feature>
<dbReference type="Proteomes" id="UP000199452">
    <property type="component" value="Unassembled WGS sequence"/>
</dbReference>
<dbReference type="EC" id="3.5.1.1" evidence="2"/>
<accession>A0A1G6S1F8</accession>
<dbReference type="EMBL" id="FMYP01000085">
    <property type="protein sequence ID" value="SDD10503.1"/>
    <property type="molecule type" value="Genomic_DNA"/>
</dbReference>
<feature type="binding site" evidence="5">
    <location>
        <begin position="93"/>
        <end position="94"/>
    </location>
    <ligand>
        <name>substrate</name>
    </ligand>
</feature>
<keyword evidence="11" id="KW-1185">Reference proteome</keyword>
<comment type="similarity">
    <text evidence="1">Belongs to the asparaginase 1 family.</text>
</comment>
<feature type="domain" description="Asparaginase/glutaminase C-terminal" evidence="9">
    <location>
        <begin position="221"/>
        <end position="332"/>
    </location>
</feature>
<dbReference type="InterPro" id="IPR027474">
    <property type="entry name" value="L-asparaginase_N"/>
</dbReference>
<dbReference type="PIRSF" id="PIRSF001220">
    <property type="entry name" value="L-ASNase_gatD"/>
    <property type="match status" value="1"/>
</dbReference>
<dbReference type="NCBIfam" id="TIGR00519">
    <property type="entry name" value="asnASE_I"/>
    <property type="match status" value="1"/>
</dbReference>
<dbReference type="AlphaFoldDB" id="A0A1G6S1F8"/>
<evidence type="ECO:0000256" key="2">
    <source>
        <dbReference type="ARBA" id="ARBA00012920"/>
    </source>
</evidence>
<dbReference type="SMART" id="SM00870">
    <property type="entry name" value="Asparaginase"/>
    <property type="match status" value="1"/>
</dbReference>
<evidence type="ECO:0000259" key="8">
    <source>
        <dbReference type="Pfam" id="PF00710"/>
    </source>
</evidence>
<dbReference type="InterPro" id="IPR006033">
    <property type="entry name" value="AsnA_fam"/>
</dbReference>
<evidence type="ECO:0000313" key="10">
    <source>
        <dbReference type="EMBL" id="SDD10503.1"/>
    </source>
</evidence>
<dbReference type="InterPro" id="IPR041725">
    <property type="entry name" value="L-asparaginase_I"/>
</dbReference>
<dbReference type="PANTHER" id="PTHR11707">
    <property type="entry name" value="L-ASPARAGINASE"/>
    <property type="match status" value="1"/>
</dbReference>
<dbReference type="PROSITE" id="PS00917">
    <property type="entry name" value="ASN_GLN_ASE_2"/>
    <property type="match status" value="1"/>
</dbReference>
<evidence type="ECO:0000256" key="5">
    <source>
        <dbReference type="PIRSR" id="PIRSR001220-2"/>
    </source>
</evidence>
<dbReference type="Gene3D" id="3.40.50.40">
    <property type="match status" value="1"/>
</dbReference>
<evidence type="ECO:0000313" key="11">
    <source>
        <dbReference type="Proteomes" id="UP000199452"/>
    </source>
</evidence>
<dbReference type="PROSITE" id="PS00144">
    <property type="entry name" value="ASN_GLN_ASE_1"/>
    <property type="match status" value="1"/>
</dbReference>
<dbReference type="PANTHER" id="PTHR11707:SF28">
    <property type="entry name" value="60 KDA LYSOPHOSPHOLIPASE"/>
    <property type="match status" value="1"/>
</dbReference>
<dbReference type="FunFam" id="3.40.50.1170:FF:000001">
    <property type="entry name" value="L-asparaginase 2"/>
    <property type="match status" value="1"/>
</dbReference>
<evidence type="ECO:0000256" key="1">
    <source>
        <dbReference type="ARBA" id="ARBA00010518"/>
    </source>
</evidence>
<evidence type="ECO:0000256" key="6">
    <source>
        <dbReference type="PROSITE-ProRule" id="PRU10099"/>
    </source>
</evidence>
<feature type="active site" evidence="6">
    <location>
        <position position="17"/>
    </location>
</feature>
<dbReference type="PROSITE" id="PS51732">
    <property type="entry name" value="ASN_GLN_ASE_3"/>
    <property type="match status" value="1"/>
</dbReference>
<organism evidence="10 11">
    <name type="scientific">Williamwhitmania taraxaci</name>
    <dbReference type="NCBI Taxonomy" id="1640674"/>
    <lineage>
        <taxon>Bacteria</taxon>
        <taxon>Pseudomonadati</taxon>
        <taxon>Bacteroidota</taxon>
        <taxon>Bacteroidia</taxon>
        <taxon>Bacteroidales</taxon>
        <taxon>Williamwhitmaniaceae</taxon>
        <taxon>Williamwhitmania</taxon>
    </lineage>
</organism>
<dbReference type="SFLD" id="SFLDS00057">
    <property type="entry name" value="Glutaminase/Asparaginase"/>
    <property type="match status" value="1"/>
</dbReference>
<proteinExistence type="inferred from homology"/>
<dbReference type="STRING" id="1640674.SAMN05216323_10851"/>
<evidence type="ECO:0000256" key="7">
    <source>
        <dbReference type="PROSITE-ProRule" id="PRU10100"/>
    </source>
</evidence>
<feature type="active site" description="O-isoaspartyl threonine intermediate" evidence="4">
    <location>
        <position position="17"/>
    </location>
</feature>
<feature type="domain" description="L-asparaginase N-terminal" evidence="8">
    <location>
        <begin position="9"/>
        <end position="199"/>
    </location>
</feature>
<dbReference type="InterPro" id="IPR027475">
    <property type="entry name" value="Asparaginase/glutaminase_AS2"/>
</dbReference>
<dbReference type="CDD" id="cd08963">
    <property type="entry name" value="L-asparaginase_I"/>
    <property type="match status" value="1"/>
</dbReference>
<dbReference type="PIRSF" id="PIRSF500176">
    <property type="entry name" value="L_ASNase"/>
    <property type="match status" value="1"/>
</dbReference>
<dbReference type="InterPro" id="IPR020827">
    <property type="entry name" value="Asparaginase/glutaminase_AS1"/>
</dbReference>
<dbReference type="InterPro" id="IPR027473">
    <property type="entry name" value="L-asparaginase_C"/>
</dbReference>
<reference evidence="10 11" key="1">
    <citation type="submission" date="2016-09" db="EMBL/GenBank/DDBJ databases">
        <authorList>
            <person name="Capua I."/>
            <person name="De Benedictis P."/>
            <person name="Joannis T."/>
            <person name="Lombin L.H."/>
            <person name="Cattoli G."/>
        </authorList>
    </citation>
    <scope>NUCLEOTIDE SEQUENCE [LARGE SCALE GENOMIC DNA]</scope>
    <source>
        <strain evidence="10 11">A7P-90m</strain>
    </source>
</reference>
<sequence>MDGKEITSILVIYTGGTIGMKHNPETGSLAPFNFEQIEVEVPELKKFGFKLDTISFSPLIDSSNITPEFWVRLVEMVRDNYSRYDGFVILHGTDTMSYTASALSFMIQNLDKPIVLTGSQLPIGVLRTDGKENLISAIEIAAACKNGQPLVPEVSIFFENRLFRGNRTTKHNADHFNAFRSDNYPPLAEAGISIKYNHAYINYPTGNRVLKTFTSLETNLAILKLFPGMTPAVLDGILSIRGLKALIIETFGSGNAPTTPWFLSKIEQAVDSGLLVLNVTQCHAGSVDMEKYETGILLKKIGVLSGYDITTEAAVAKLMFLLGQNITSEEIRLHLDESISGEISN</sequence>
<protein>
    <recommendedName>
        <fullName evidence="2">asparaginase</fullName>
        <ecNumber evidence="2">3.5.1.1</ecNumber>
    </recommendedName>
</protein>
<dbReference type="GO" id="GO:0004067">
    <property type="term" value="F:asparaginase activity"/>
    <property type="evidence" value="ECO:0007669"/>
    <property type="project" value="UniProtKB-UniRule"/>
</dbReference>
<dbReference type="PRINTS" id="PR00139">
    <property type="entry name" value="ASNGLNASE"/>
</dbReference>